<name>A0ACA9MYV6_9GLOM</name>
<protein>
    <submittedName>
        <fullName evidence="1">1036_t:CDS:1</fullName>
    </submittedName>
</protein>
<proteinExistence type="predicted"/>
<dbReference type="Proteomes" id="UP000789860">
    <property type="component" value="Unassembled WGS sequence"/>
</dbReference>
<reference evidence="1" key="1">
    <citation type="submission" date="2021-06" db="EMBL/GenBank/DDBJ databases">
        <authorList>
            <person name="Kallberg Y."/>
            <person name="Tangrot J."/>
            <person name="Rosling A."/>
        </authorList>
    </citation>
    <scope>NUCLEOTIDE SEQUENCE</scope>
    <source>
        <strain evidence="1">AU212A</strain>
    </source>
</reference>
<feature type="non-terminal residue" evidence="1">
    <location>
        <position position="1"/>
    </location>
</feature>
<accession>A0ACA9MYV6</accession>
<dbReference type="EMBL" id="CAJVPM010018062">
    <property type="protein sequence ID" value="CAG8623067.1"/>
    <property type="molecule type" value="Genomic_DNA"/>
</dbReference>
<comment type="caution">
    <text evidence="1">The sequence shown here is derived from an EMBL/GenBank/DDBJ whole genome shotgun (WGS) entry which is preliminary data.</text>
</comment>
<organism evidence="1 2">
    <name type="scientific">Scutellospora calospora</name>
    <dbReference type="NCBI Taxonomy" id="85575"/>
    <lineage>
        <taxon>Eukaryota</taxon>
        <taxon>Fungi</taxon>
        <taxon>Fungi incertae sedis</taxon>
        <taxon>Mucoromycota</taxon>
        <taxon>Glomeromycotina</taxon>
        <taxon>Glomeromycetes</taxon>
        <taxon>Diversisporales</taxon>
        <taxon>Gigasporaceae</taxon>
        <taxon>Scutellospora</taxon>
    </lineage>
</organism>
<keyword evidence="2" id="KW-1185">Reference proteome</keyword>
<evidence type="ECO:0000313" key="2">
    <source>
        <dbReference type="Proteomes" id="UP000789860"/>
    </source>
</evidence>
<feature type="non-terminal residue" evidence="1">
    <location>
        <position position="50"/>
    </location>
</feature>
<evidence type="ECO:0000313" key="1">
    <source>
        <dbReference type="EMBL" id="CAG8623067.1"/>
    </source>
</evidence>
<gene>
    <name evidence="1" type="ORF">SCALOS_LOCUS7716</name>
</gene>
<sequence>KQLAYDSPYLSVNENKSWLQQRNFVEITILPALKKYINKSLEYLDKEVVR</sequence>